<evidence type="ECO:0000256" key="1">
    <source>
        <dbReference type="SAM" id="Phobius"/>
    </source>
</evidence>
<feature type="transmembrane region" description="Helical" evidence="1">
    <location>
        <begin position="20"/>
        <end position="40"/>
    </location>
</feature>
<gene>
    <name evidence="2" type="ORF">SAMN04488004_13719</name>
</gene>
<reference evidence="2 3" key="1">
    <citation type="submission" date="2016-10" db="EMBL/GenBank/DDBJ databases">
        <authorList>
            <person name="de Groot N.N."/>
        </authorList>
    </citation>
    <scope>NUCLEOTIDE SEQUENCE [LARGE SCALE GENOMIC DNA]</scope>
    <source>
        <strain evidence="2 3">DSM 16199</strain>
    </source>
</reference>
<organism evidence="2 3">
    <name type="scientific">Loktanella salsilacus</name>
    <dbReference type="NCBI Taxonomy" id="195913"/>
    <lineage>
        <taxon>Bacteria</taxon>
        <taxon>Pseudomonadati</taxon>
        <taxon>Pseudomonadota</taxon>
        <taxon>Alphaproteobacteria</taxon>
        <taxon>Rhodobacterales</taxon>
        <taxon>Roseobacteraceae</taxon>
        <taxon>Loktanella</taxon>
    </lineage>
</organism>
<sequence>MTSSTEPKLCDNIRIERQRAMRIVAVSGWCFAPIPVLVGFFVGNPILPILIGTALFAVMGSIALRMGEKHATVGVCLALVGQAFMLTASLAGQGWQLDSHMMFFAILACTMLVNDASATIIAALAIVVHHLLLSGKREGVAVQAL</sequence>
<keyword evidence="1" id="KW-0472">Membrane</keyword>
<dbReference type="OrthoDB" id="8482111at2"/>
<feature type="transmembrane region" description="Helical" evidence="1">
    <location>
        <begin position="46"/>
        <end position="64"/>
    </location>
</feature>
<dbReference type="Proteomes" id="UP000199550">
    <property type="component" value="Unassembled WGS sequence"/>
</dbReference>
<proteinExistence type="predicted"/>
<protein>
    <submittedName>
        <fullName evidence="2">Methyl-accepting chemotaxis protein</fullName>
    </submittedName>
</protein>
<evidence type="ECO:0000313" key="3">
    <source>
        <dbReference type="Proteomes" id="UP000199550"/>
    </source>
</evidence>
<dbReference type="AlphaFoldDB" id="A0A1I4JGT2"/>
<evidence type="ECO:0000313" key="2">
    <source>
        <dbReference type="EMBL" id="SFL65779.1"/>
    </source>
</evidence>
<keyword evidence="3" id="KW-1185">Reference proteome</keyword>
<dbReference type="EMBL" id="FOTF01000037">
    <property type="protein sequence ID" value="SFL65779.1"/>
    <property type="molecule type" value="Genomic_DNA"/>
</dbReference>
<feature type="transmembrane region" description="Helical" evidence="1">
    <location>
        <begin position="103"/>
        <end position="128"/>
    </location>
</feature>
<keyword evidence="1" id="KW-0812">Transmembrane</keyword>
<name>A0A1I4JGT2_9RHOB</name>
<feature type="transmembrane region" description="Helical" evidence="1">
    <location>
        <begin position="71"/>
        <end position="91"/>
    </location>
</feature>
<accession>A0A1I4JGT2</accession>
<keyword evidence="1" id="KW-1133">Transmembrane helix</keyword>
<dbReference type="RefSeq" id="WP_139222714.1">
    <property type="nucleotide sequence ID" value="NZ_FOTF01000037.1"/>
</dbReference>
<dbReference type="STRING" id="195913.SAMN04488004_13719"/>